<dbReference type="OrthoDB" id="7849603at2"/>
<proteinExistence type="predicted"/>
<dbReference type="PANTHER" id="PTHR11102">
    <property type="entry name" value="SEL-1-LIKE PROTEIN"/>
    <property type="match status" value="1"/>
</dbReference>
<dbReference type="Proteomes" id="UP000194012">
    <property type="component" value="Unassembled WGS sequence"/>
</dbReference>
<dbReference type="RefSeq" id="WP_085826529.1">
    <property type="nucleotide sequence ID" value="NZ_FWFJ01000011.1"/>
</dbReference>
<gene>
    <name evidence="2" type="ORF">ROG8370_01592</name>
</gene>
<organism evidence="2 3">
    <name type="scientific">Roseovarius gaetbuli</name>
    <dbReference type="NCBI Taxonomy" id="1356575"/>
    <lineage>
        <taxon>Bacteria</taxon>
        <taxon>Pseudomonadati</taxon>
        <taxon>Pseudomonadota</taxon>
        <taxon>Alphaproteobacteria</taxon>
        <taxon>Rhodobacterales</taxon>
        <taxon>Roseobacteraceae</taxon>
        <taxon>Roseovarius</taxon>
    </lineage>
</organism>
<evidence type="ECO:0000313" key="3">
    <source>
        <dbReference type="Proteomes" id="UP000194012"/>
    </source>
</evidence>
<dbReference type="EMBL" id="FWFJ01000011">
    <property type="protein sequence ID" value="SLN38361.1"/>
    <property type="molecule type" value="Genomic_DNA"/>
</dbReference>
<sequence>MRHFTSSGFRGLLASFVVAACMAMPANAQSLDVNDLKIRAEAGDLAAQRDLGEALFYGFGGVSQDVTAGRRLLEQAANGGDIVASRVLGENLVGGWIIERDVDAGLPFLEQAAAAGDTKAKVALGSFLLYGDWLPQDVERATALFEEAAKDGNGEGLENLGAFLMWGERDAKAGETYLRRAGALGRGSAWVTLAEGAMYGYLGAGARGKFDEFATLAREARAPRIEVLDATRQMWGISMRASGPKTIAKLEQAAEQGNKPALKHLVSLVRDGNKLNIRKEPKRAEGYLERFSELLTPTEIAQFKLSIDAAKTKIVGNYKALADHFFAHEEYASPWFGKQLYAANPNFAIYLLQADMKRRGHYQGQVNGLATRATLRSIWRECQSLKDNRRCGDTVMHPDVIGGLLAM</sequence>
<feature type="chain" id="PRO_5013027538" evidence="1">
    <location>
        <begin position="29"/>
        <end position="407"/>
    </location>
</feature>
<dbReference type="InterPro" id="IPR006597">
    <property type="entry name" value="Sel1-like"/>
</dbReference>
<accession>A0A1X6Z2K4</accession>
<dbReference type="PROSITE" id="PS51257">
    <property type="entry name" value="PROKAR_LIPOPROTEIN"/>
    <property type="match status" value="1"/>
</dbReference>
<dbReference type="PANTHER" id="PTHR11102:SF160">
    <property type="entry name" value="ERAD-ASSOCIATED E3 UBIQUITIN-PROTEIN LIGASE COMPONENT HRD3"/>
    <property type="match status" value="1"/>
</dbReference>
<dbReference type="InterPro" id="IPR050767">
    <property type="entry name" value="Sel1_AlgK"/>
</dbReference>
<keyword evidence="3" id="KW-1185">Reference proteome</keyword>
<dbReference type="InterPro" id="IPR011990">
    <property type="entry name" value="TPR-like_helical_dom_sf"/>
</dbReference>
<dbReference type="Pfam" id="PF08238">
    <property type="entry name" value="Sel1"/>
    <property type="match status" value="4"/>
</dbReference>
<dbReference type="Gene3D" id="1.25.40.10">
    <property type="entry name" value="Tetratricopeptide repeat domain"/>
    <property type="match status" value="1"/>
</dbReference>
<dbReference type="SUPFAM" id="SSF81901">
    <property type="entry name" value="HCP-like"/>
    <property type="match status" value="1"/>
</dbReference>
<keyword evidence="1" id="KW-0732">Signal</keyword>
<evidence type="ECO:0000313" key="2">
    <source>
        <dbReference type="EMBL" id="SLN38361.1"/>
    </source>
</evidence>
<protein>
    <submittedName>
        <fullName evidence="2">Sel1 repeat protein</fullName>
    </submittedName>
</protein>
<evidence type="ECO:0000256" key="1">
    <source>
        <dbReference type="SAM" id="SignalP"/>
    </source>
</evidence>
<feature type="signal peptide" evidence="1">
    <location>
        <begin position="1"/>
        <end position="28"/>
    </location>
</feature>
<dbReference type="AlphaFoldDB" id="A0A1X6Z2K4"/>
<dbReference type="SMART" id="SM00671">
    <property type="entry name" value="SEL1"/>
    <property type="match status" value="4"/>
</dbReference>
<name>A0A1X6Z2K4_9RHOB</name>
<reference evidence="3" key="1">
    <citation type="submission" date="2017-03" db="EMBL/GenBank/DDBJ databases">
        <authorList>
            <person name="Rodrigo-Torres L."/>
            <person name="Arahal R.D."/>
            <person name="Lucena T."/>
        </authorList>
    </citation>
    <scope>NUCLEOTIDE SEQUENCE [LARGE SCALE GENOMIC DNA]</scope>
    <source>
        <strain evidence="3">CECT 8370</strain>
    </source>
</reference>